<comment type="function">
    <text evidence="4">Catalyzes the NADPH-dependent reduction of ketopantoate into pantoic acid.</text>
</comment>
<feature type="domain" description="Ketopantoate reductase N-terminal" evidence="5">
    <location>
        <begin position="3"/>
        <end position="147"/>
    </location>
</feature>
<dbReference type="EC" id="1.1.1.169" evidence="4"/>
<sequence>MHIVIVGAGAVGGFFGGLLHESGTKVTFVARGESLDALQRRGMRLHDASGVRDIRVPVVEDLSHVPDADVVILATKTLGSVDLPKNLPKNAVLVTTQNSVEMPHIAVEALGVDRVIPGVVRSFLTKRGPAEAEFSGGIFTFTFGSMSEVTRGVVDKLAHALERAGIEPVVHPAIMTDIWFKAMFVTCFGALGALVNQPLGVVRTTYRDDFEALIREVVAAGQAHGVDFPEDVVDRVLAFADAQPEGATSSMQRDLADGLPSELDAQVGAVVRMAQRVGVDARLHHLVGNVLSHNQNA</sequence>
<dbReference type="SUPFAM" id="SSF51735">
    <property type="entry name" value="NAD(P)-binding Rossmann-fold domains"/>
    <property type="match status" value="1"/>
</dbReference>
<dbReference type="Pfam" id="PF08546">
    <property type="entry name" value="ApbA_C"/>
    <property type="match status" value="1"/>
</dbReference>
<dbReference type="NCBIfam" id="TIGR00745">
    <property type="entry name" value="apbA_panE"/>
    <property type="match status" value="1"/>
</dbReference>
<dbReference type="NCBIfam" id="NF005091">
    <property type="entry name" value="PRK06522.2-2"/>
    <property type="match status" value="1"/>
</dbReference>
<evidence type="ECO:0000256" key="1">
    <source>
        <dbReference type="ARBA" id="ARBA00007870"/>
    </source>
</evidence>
<evidence type="ECO:0000256" key="3">
    <source>
        <dbReference type="ARBA" id="ARBA00023002"/>
    </source>
</evidence>
<evidence type="ECO:0000259" key="5">
    <source>
        <dbReference type="Pfam" id="PF02558"/>
    </source>
</evidence>
<comment type="pathway">
    <text evidence="4">Cofactor biosynthesis; (R)-pantothenate biosynthesis; (R)-pantoate from 3-methyl-2-oxobutanoate: step 2/2.</text>
</comment>
<comment type="similarity">
    <text evidence="1 4">Belongs to the ketopantoate reductase family.</text>
</comment>
<organism evidence="7 8">
    <name type="scientific">Corynebacterium rouxii</name>
    <dbReference type="NCBI Taxonomy" id="2719119"/>
    <lineage>
        <taxon>Bacteria</taxon>
        <taxon>Bacillati</taxon>
        <taxon>Actinomycetota</taxon>
        <taxon>Actinomycetes</taxon>
        <taxon>Mycobacteriales</taxon>
        <taxon>Corynebacteriaceae</taxon>
        <taxon>Corynebacterium</taxon>
    </lineage>
</organism>
<keyword evidence="2 4" id="KW-0521">NADP</keyword>
<gene>
    <name evidence="7" type="ORF">FRC0190_00909</name>
</gene>
<dbReference type="InterPro" id="IPR051402">
    <property type="entry name" value="KPR-Related"/>
</dbReference>
<dbReference type="Gene3D" id="3.40.50.720">
    <property type="entry name" value="NAD(P)-binding Rossmann-like Domain"/>
    <property type="match status" value="1"/>
</dbReference>
<name>A0A6I8MHB3_9CORY</name>
<dbReference type="InterPro" id="IPR036291">
    <property type="entry name" value="NAD(P)-bd_dom_sf"/>
</dbReference>
<reference evidence="7 8" key="1">
    <citation type="submission" date="2019-11" db="EMBL/GenBank/DDBJ databases">
        <authorList>
            <person name="Brisse S."/>
        </authorList>
    </citation>
    <scope>NUCLEOTIDE SEQUENCE [LARGE SCALE GENOMIC DNA]</scope>
    <source>
        <strain evidence="7">FRC0190</strain>
    </source>
</reference>
<evidence type="ECO:0000313" key="8">
    <source>
        <dbReference type="Proteomes" id="UP000423525"/>
    </source>
</evidence>
<dbReference type="AlphaFoldDB" id="A0A6I8MHB3"/>
<dbReference type="InterPro" id="IPR008927">
    <property type="entry name" value="6-PGluconate_DH-like_C_sf"/>
</dbReference>
<dbReference type="Pfam" id="PF02558">
    <property type="entry name" value="ApbA"/>
    <property type="match status" value="1"/>
</dbReference>
<dbReference type="InterPro" id="IPR003710">
    <property type="entry name" value="ApbA"/>
</dbReference>
<dbReference type="InterPro" id="IPR013752">
    <property type="entry name" value="KPA_reductase"/>
</dbReference>
<dbReference type="UniPathway" id="UPA00028">
    <property type="reaction ID" value="UER00004"/>
</dbReference>
<accession>A0A6I8MHB3</accession>
<dbReference type="InterPro" id="IPR013332">
    <property type="entry name" value="KPR_N"/>
</dbReference>
<dbReference type="GO" id="GO:0015940">
    <property type="term" value="P:pantothenate biosynthetic process"/>
    <property type="evidence" value="ECO:0007669"/>
    <property type="project" value="UniProtKB-UniPathway"/>
</dbReference>
<keyword evidence="4" id="KW-0566">Pantothenate biosynthesis</keyword>
<dbReference type="Gene3D" id="1.10.1040.10">
    <property type="entry name" value="N-(1-d-carboxylethyl)-l-norvaline Dehydrogenase, domain 2"/>
    <property type="match status" value="1"/>
</dbReference>
<evidence type="ECO:0000256" key="4">
    <source>
        <dbReference type="RuleBase" id="RU362068"/>
    </source>
</evidence>
<keyword evidence="3 4" id="KW-0560">Oxidoreductase</keyword>
<dbReference type="PANTHER" id="PTHR21708">
    <property type="entry name" value="PROBABLE 2-DEHYDROPANTOATE 2-REDUCTASE"/>
    <property type="match status" value="1"/>
</dbReference>
<comment type="catalytic activity">
    <reaction evidence="4">
        <text>(R)-pantoate + NADP(+) = 2-dehydropantoate + NADPH + H(+)</text>
        <dbReference type="Rhea" id="RHEA:16233"/>
        <dbReference type="ChEBI" id="CHEBI:11561"/>
        <dbReference type="ChEBI" id="CHEBI:15378"/>
        <dbReference type="ChEBI" id="CHEBI:15980"/>
        <dbReference type="ChEBI" id="CHEBI:57783"/>
        <dbReference type="ChEBI" id="CHEBI:58349"/>
        <dbReference type="EC" id="1.1.1.169"/>
    </reaction>
</comment>
<evidence type="ECO:0000259" key="6">
    <source>
        <dbReference type="Pfam" id="PF08546"/>
    </source>
</evidence>
<dbReference type="GO" id="GO:0005737">
    <property type="term" value="C:cytoplasm"/>
    <property type="evidence" value="ECO:0007669"/>
    <property type="project" value="TreeGrafter"/>
</dbReference>
<evidence type="ECO:0000313" key="7">
    <source>
        <dbReference type="EMBL" id="VZH84919.1"/>
    </source>
</evidence>
<protein>
    <recommendedName>
        <fullName evidence="4">2-dehydropantoate 2-reductase</fullName>
        <ecNumber evidence="4">1.1.1.169</ecNumber>
    </recommendedName>
    <alternativeName>
        <fullName evidence="4">Ketopantoate reductase</fullName>
    </alternativeName>
</protein>
<dbReference type="KEGG" id="crf:FRC0190_00909"/>
<dbReference type="SUPFAM" id="SSF48179">
    <property type="entry name" value="6-phosphogluconate dehydrogenase C-terminal domain-like"/>
    <property type="match status" value="1"/>
</dbReference>
<proteinExistence type="inferred from homology"/>
<dbReference type="PANTHER" id="PTHR21708:SF26">
    <property type="entry name" value="2-DEHYDROPANTOATE 2-REDUCTASE"/>
    <property type="match status" value="1"/>
</dbReference>
<feature type="domain" description="Ketopantoate reductase C-terminal" evidence="6">
    <location>
        <begin position="174"/>
        <end position="293"/>
    </location>
</feature>
<dbReference type="GO" id="GO:0008677">
    <property type="term" value="F:2-dehydropantoate 2-reductase activity"/>
    <property type="evidence" value="ECO:0007669"/>
    <property type="project" value="UniProtKB-EC"/>
</dbReference>
<dbReference type="RefSeq" id="WP_155872250.1">
    <property type="nucleotide sequence ID" value="NZ_CP168248.1"/>
</dbReference>
<dbReference type="InterPro" id="IPR013328">
    <property type="entry name" value="6PGD_dom2"/>
</dbReference>
<dbReference type="EMBL" id="LR738855">
    <property type="protein sequence ID" value="VZH84919.1"/>
    <property type="molecule type" value="Genomic_DNA"/>
</dbReference>
<dbReference type="Proteomes" id="UP000423525">
    <property type="component" value="Chromosome"/>
</dbReference>
<evidence type="ECO:0000256" key="2">
    <source>
        <dbReference type="ARBA" id="ARBA00022857"/>
    </source>
</evidence>